<name>A0A2A4FXS5_9SPHN</name>
<dbReference type="OrthoDB" id="5522954at2"/>
<protein>
    <submittedName>
        <fullName evidence="2">Cytochrome P450</fullName>
    </submittedName>
</protein>
<dbReference type="AlphaFoldDB" id="A0A2A4FXS5"/>
<dbReference type="InterPro" id="IPR002397">
    <property type="entry name" value="Cyt_P450_B"/>
</dbReference>
<dbReference type="Pfam" id="PF00067">
    <property type="entry name" value="p450"/>
    <property type="match status" value="1"/>
</dbReference>
<sequence length="356" mass="39443">MGSRILEDAVHEPVPAEGIDVSDPTLFSQNRQGAIFERLRRDDPVHYCASSPYGPYWSVTRYKDIVEVDSNHGAFSSAGATSLDETRAKGVSADATPIGGFLGMDPPDHDVQRKIVSPALAPSNLVKFRDLIRERTQNILGNLPIDEEFDWAKTVSVELTMMMLATLLGFPSAERQRLKRWSDIIAGVPGDGVVESWEQRDRELKEMAQTFLELREERRAQEPASDLLSILAHSPEARALSDMEFASNVSILIVGGNDTTRNSMSATVLAFHDHPGEWAKLKQDPALIESAVSEIIRWHTPIMSQGRRATRDYELGGKKIRKGDKVMMWYISGENTGNKRGHGSASLTGLKRGQSC</sequence>
<evidence type="ECO:0000256" key="1">
    <source>
        <dbReference type="ARBA" id="ARBA00010617"/>
    </source>
</evidence>
<dbReference type="EMBL" id="NWUF01000007">
    <property type="protein sequence ID" value="PCE42498.1"/>
    <property type="molecule type" value="Genomic_DNA"/>
</dbReference>
<dbReference type="InterPro" id="IPR001128">
    <property type="entry name" value="Cyt_P450"/>
</dbReference>
<dbReference type="PANTHER" id="PTHR46696:SF1">
    <property type="entry name" value="CYTOCHROME P450 YJIB-RELATED"/>
    <property type="match status" value="1"/>
</dbReference>
<gene>
    <name evidence="2" type="ORF">COO09_08750</name>
</gene>
<dbReference type="RefSeq" id="WP_096367687.1">
    <property type="nucleotide sequence ID" value="NZ_CP023449.1"/>
</dbReference>
<comment type="caution">
    <text evidence="2">The sequence shown here is derived from an EMBL/GenBank/DDBJ whole genome shotgun (WGS) entry which is preliminary data.</text>
</comment>
<dbReference type="Proteomes" id="UP000218934">
    <property type="component" value="Unassembled WGS sequence"/>
</dbReference>
<dbReference type="KEGG" id="rdi:CMV14_07330"/>
<organism evidence="2 3">
    <name type="scientific">Rhizorhabdus dicambivorans</name>
    <dbReference type="NCBI Taxonomy" id="1850238"/>
    <lineage>
        <taxon>Bacteria</taxon>
        <taxon>Pseudomonadati</taxon>
        <taxon>Pseudomonadota</taxon>
        <taxon>Alphaproteobacteria</taxon>
        <taxon>Sphingomonadales</taxon>
        <taxon>Sphingomonadaceae</taxon>
        <taxon>Rhizorhabdus</taxon>
    </lineage>
</organism>
<dbReference type="Gene3D" id="1.10.630.10">
    <property type="entry name" value="Cytochrome P450"/>
    <property type="match status" value="1"/>
</dbReference>
<dbReference type="InterPro" id="IPR036396">
    <property type="entry name" value="Cyt_P450_sf"/>
</dbReference>
<dbReference type="SUPFAM" id="SSF48264">
    <property type="entry name" value="Cytochrome P450"/>
    <property type="match status" value="1"/>
</dbReference>
<evidence type="ECO:0000313" key="2">
    <source>
        <dbReference type="EMBL" id="PCE42498.1"/>
    </source>
</evidence>
<reference evidence="2 3" key="1">
    <citation type="submission" date="2017-09" db="EMBL/GenBank/DDBJ databases">
        <title>The Catabolism of 3,6-Dichlorosalicylic acid is Initiated by the Cytochrome P450 Monooxygenase DsmABC in Rhizorhabdus dicambivorans Ndbn-20.</title>
        <authorList>
            <person name="Na L."/>
        </authorList>
    </citation>
    <scope>NUCLEOTIDE SEQUENCE [LARGE SCALE GENOMIC DNA]</scope>
    <source>
        <strain evidence="2 3">Ndbn-20m</strain>
    </source>
</reference>
<keyword evidence="3" id="KW-1185">Reference proteome</keyword>
<proteinExistence type="inferred from homology"/>
<dbReference type="GO" id="GO:0004497">
    <property type="term" value="F:monooxygenase activity"/>
    <property type="evidence" value="ECO:0007669"/>
    <property type="project" value="InterPro"/>
</dbReference>
<dbReference type="GO" id="GO:0016705">
    <property type="term" value="F:oxidoreductase activity, acting on paired donors, with incorporation or reduction of molecular oxygen"/>
    <property type="evidence" value="ECO:0007669"/>
    <property type="project" value="InterPro"/>
</dbReference>
<accession>A0A2A4FXS5</accession>
<dbReference type="PRINTS" id="PR00359">
    <property type="entry name" value="BP450"/>
</dbReference>
<dbReference type="PANTHER" id="PTHR46696">
    <property type="entry name" value="P450, PUTATIVE (EUROFUNG)-RELATED"/>
    <property type="match status" value="1"/>
</dbReference>
<evidence type="ECO:0000313" key="3">
    <source>
        <dbReference type="Proteomes" id="UP000218934"/>
    </source>
</evidence>
<comment type="similarity">
    <text evidence="1">Belongs to the cytochrome P450 family.</text>
</comment>
<dbReference type="GO" id="GO:0020037">
    <property type="term" value="F:heme binding"/>
    <property type="evidence" value="ECO:0007669"/>
    <property type="project" value="InterPro"/>
</dbReference>
<dbReference type="GO" id="GO:0005506">
    <property type="term" value="F:iron ion binding"/>
    <property type="evidence" value="ECO:0007669"/>
    <property type="project" value="InterPro"/>
</dbReference>